<dbReference type="GO" id="GO:0034399">
    <property type="term" value="C:nuclear periphery"/>
    <property type="evidence" value="ECO:0007669"/>
    <property type="project" value="TreeGrafter"/>
</dbReference>
<protein>
    <recommendedName>
        <fullName evidence="7">Anaphase-promoting complex subunit 4</fullName>
    </recommendedName>
</protein>
<accession>A0A7S3Q2N8</accession>
<reference evidence="6" key="1">
    <citation type="submission" date="2021-01" db="EMBL/GenBank/DDBJ databases">
        <authorList>
            <person name="Corre E."/>
            <person name="Pelletier E."/>
            <person name="Niang G."/>
            <person name="Scheremetjew M."/>
            <person name="Finn R."/>
            <person name="Kale V."/>
            <person name="Holt S."/>
            <person name="Cochrane G."/>
            <person name="Meng A."/>
            <person name="Brown T."/>
            <person name="Cohen L."/>
        </authorList>
    </citation>
    <scope>NUCLEOTIDE SEQUENCE</scope>
    <source>
        <strain evidence="6">MM31A-1</strain>
    </source>
</reference>
<feature type="region of interest" description="Disordered" evidence="5">
    <location>
        <begin position="295"/>
        <end position="356"/>
    </location>
</feature>
<dbReference type="AlphaFoldDB" id="A0A7S3Q2N8"/>
<organism evidence="6">
    <name type="scientific">Chaetoceros debilis</name>
    <dbReference type="NCBI Taxonomy" id="122233"/>
    <lineage>
        <taxon>Eukaryota</taxon>
        <taxon>Sar</taxon>
        <taxon>Stramenopiles</taxon>
        <taxon>Ochrophyta</taxon>
        <taxon>Bacillariophyta</taxon>
        <taxon>Coscinodiscophyceae</taxon>
        <taxon>Chaetocerotophycidae</taxon>
        <taxon>Chaetocerotales</taxon>
        <taxon>Chaetocerotaceae</taxon>
        <taxon>Chaetoceros</taxon>
    </lineage>
</organism>
<feature type="compositionally biased region" description="Low complexity" evidence="5">
    <location>
        <begin position="1"/>
        <end position="10"/>
    </location>
</feature>
<evidence type="ECO:0000256" key="1">
    <source>
        <dbReference type="ARBA" id="ARBA00022618"/>
    </source>
</evidence>
<feature type="region of interest" description="Disordered" evidence="5">
    <location>
        <begin position="134"/>
        <end position="172"/>
    </location>
</feature>
<keyword evidence="3" id="KW-0833">Ubl conjugation pathway</keyword>
<name>A0A7S3Q2N8_9STRA</name>
<dbReference type="SUPFAM" id="SSF50978">
    <property type="entry name" value="WD40 repeat-like"/>
    <property type="match status" value="1"/>
</dbReference>
<evidence type="ECO:0000256" key="5">
    <source>
        <dbReference type="SAM" id="MobiDB-lite"/>
    </source>
</evidence>
<dbReference type="InterPro" id="IPR024789">
    <property type="entry name" value="APC4"/>
</dbReference>
<keyword evidence="2" id="KW-0498">Mitosis</keyword>
<dbReference type="InterPro" id="IPR036322">
    <property type="entry name" value="WD40_repeat_dom_sf"/>
</dbReference>
<keyword evidence="1" id="KW-0132">Cell division</keyword>
<evidence type="ECO:0008006" key="7">
    <source>
        <dbReference type="Google" id="ProtNLM"/>
    </source>
</evidence>
<evidence type="ECO:0000313" key="6">
    <source>
        <dbReference type="EMBL" id="CAE0463871.1"/>
    </source>
</evidence>
<feature type="compositionally biased region" description="Low complexity" evidence="5">
    <location>
        <begin position="317"/>
        <end position="356"/>
    </location>
</feature>
<proteinExistence type="predicted"/>
<dbReference type="PANTHER" id="PTHR13260:SF0">
    <property type="entry name" value="ANAPHASE-PROMOTING COMPLEX SUBUNIT 4"/>
    <property type="match status" value="1"/>
</dbReference>
<feature type="compositionally biased region" description="Gly residues" evidence="5">
    <location>
        <begin position="11"/>
        <end position="20"/>
    </location>
</feature>
<dbReference type="GO" id="GO:0031145">
    <property type="term" value="P:anaphase-promoting complex-dependent catabolic process"/>
    <property type="evidence" value="ECO:0007669"/>
    <property type="project" value="InterPro"/>
</dbReference>
<dbReference type="GO" id="GO:0051301">
    <property type="term" value="P:cell division"/>
    <property type="evidence" value="ECO:0007669"/>
    <property type="project" value="UniProtKB-KW"/>
</dbReference>
<evidence type="ECO:0000256" key="4">
    <source>
        <dbReference type="ARBA" id="ARBA00023306"/>
    </source>
</evidence>
<evidence type="ECO:0000256" key="3">
    <source>
        <dbReference type="ARBA" id="ARBA00022786"/>
    </source>
</evidence>
<feature type="compositionally biased region" description="Acidic residues" evidence="5">
    <location>
        <begin position="138"/>
        <end position="150"/>
    </location>
</feature>
<feature type="region of interest" description="Disordered" evidence="5">
    <location>
        <begin position="1130"/>
        <end position="1152"/>
    </location>
</feature>
<dbReference type="PANTHER" id="PTHR13260">
    <property type="entry name" value="ANAPHASE PROMOTING COMPLEX SUBUNIT 4 APC4"/>
    <property type="match status" value="1"/>
</dbReference>
<feature type="region of interest" description="Disordered" evidence="5">
    <location>
        <begin position="1"/>
        <end position="31"/>
    </location>
</feature>
<feature type="region of interest" description="Disordered" evidence="5">
    <location>
        <begin position="64"/>
        <end position="88"/>
    </location>
</feature>
<gene>
    <name evidence="6" type="ORF">CDEB00056_LOCUS8712</name>
</gene>
<dbReference type="GO" id="GO:0070979">
    <property type="term" value="P:protein K11-linked ubiquitination"/>
    <property type="evidence" value="ECO:0007669"/>
    <property type="project" value="TreeGrafter"/>
</dbReference>
<keyword evidence="4" id="KW-0131">Cell cycle</keyword>
<feature type="region of interest" description="Disordered" evidence="5">
    <location>
        <begin position="245"/>
        <end position="278"/>
    </location>
</feature>
<sequence>MEDNANAGTTATGGDGGGGEDTSNEDVSQSQNFTPVLKKRLPQPICCSALCPSMDLIALGLGTKEKSPEKTGGSNGDDNPADNTLEPGSGSDAMSLFVVVPISTATTIVVYRTISWQKMFTILPSDLAAVEIPKGEDDRNEDGDDDDDDINENKKDSETTDAGDDNGDDNNNADANVGILGATCVTWSPDGRTLVVALNNGCTLLYDIESCASPGVPPTPIHVIPAPPSVSIPVNADVTARNGSVSVNGVNNDDDSSSSGAEVETDAEDGIVNTTTASFSGKKEGVTIGGRVTRSMTSARRKRLMRMVGQTPRHKPTISTPATTTTAAAKTTSSSATKPPSTAPAPASSSSSLSSSSKSQSKVITCMAWQRIRLPHAPHYKDHKYYLDRSTFLLPKCHYTMENDESISMAQSHTAVVHGAYGADPTQNHDGAEDIHHRPLGTTELSILVVLTESALHLYLHGRYRLISLAHSHLSTTSTESANIKNREDLMEASDMLTKSILHEIGCTSEFHIMTCSRENGSSTMTSISSIPKVVLYNNHYLIAHRYNLQFVSYSYSSITRCLEMMKLGITEGYGAWSTSLRQLDTKFDQLSTLLIKYGVIQQPQEGINVSASGDTNGNQMRLELLNYILGGKSSRNADSSNAMDQFFTHPLMNDQLLTRLFRTLEANVAGLEVLLRKKVLSPVRSLIYDTGELYGMVKTMNAESTYSGDTSEDGVDELPALMDNDTCLRLCQVSEILFIVAEQCVSQVVEIRHRLDCLTKWIRGTASQVKAKGTPMNSVQRENARKRRVPEYITRKVADFVSAPLKSDSSELGKKRGSTEMIMGILLSDYFEKDRVFIEKPRGTLSDVDFNKSDGFRHFAETPSLKAALAVTTDICLELFDEPREVMTKSMEMIQVVPEECASHSQSVIATHSRFCSKFNADANHIDNDDIRSFDRNLHWTVMANSCSSREDSCQLVQISAIPVGSSLPRYYMTSFVKLPQDCNVMSIKFYSDDGNSTLTSESSPSYEEGRQGIGLLLRRSRDEGNADEELWLFEYDELPFLDVQHTFDCNERLVIRKYNEKLDETSFLTSNEEEEEEENGVNAVNSKWRCVRTIAPLTSAPTPSQTSIEVSGSRGIGAVSCGRTNTIDIFDLEEDEDDESDDEESSSDEN</sequence>
<dbReference type="GO" id="GO:0005680">
    <property type="term" value="C:anaphase-promoting complex"/>
    <property type="evidence" value="ECO:0007669"/>
    <property type="project" value="InterPro"/>
</dbReference>
<evidence type="ECO:0000256" key="2">
    <source>
        <dbReference type="ARBA" id="ARBA00022776"/>
    </source>
</evidence>
<feature type="compositionally biased region" description="Acidic residues" evidence="5">
    <location>
        <begin position="1132"/>
        <end position="1152"/>
    </location>
</feature>
<dbReference type="EMBL" id="HBIO01011210">
    <property type="protein sequence ID" value="CAE0463871.1"/>
    <property type="molecule type" value="Transcribed_RNA"/>
</dbReference>
<feature type="compositionally biased region" description="Acidic residues" evidence="5">
    <location>
        <begin position="159"/>
        <end position="168"/>
    </location>
</feature>